<keyword evidence="2" id="KW-0472">Membrane</keyword>
<feature type="transmembrane region" description="Helical" evidence="2">
    <location>
        <begin position="205"/>
        <end position="226"/>
    </location>
</feature>
<reference evidence="4" key="2">
    <citation type="submission" date="2021-04" db="EMBL/GenBank/DDBJ databases">
        <authorList>
            <person name="Gilroy R."/>
        </authorList>
    </citation>
    <scope>NUCLEOTIDE SEQUENCE</scope>
    <source>
        <strain evidence="4">ChiGjej6B6-1540</strain>
    </source>
</reference>
<organism evidence="4 5">
    <name type="scientific">Candidatus Flavonifractor merdipullorum</name>
    <dbReference type="NCBI Taxonomy" id="2838590"/>
    <lineage>
        <taxon>Bacteria</taxon>
        <taxon>Bacillati</taxon>
        <taxon>Bacillota</taxon>
        <taxon>Clostridia</taxon>
        <taxon>Eubacteriales</taxon>
        <taxon>Oscillospiraceae</taxon>
        <taxon>Flavonifractor</taxon>
    </lineage>
</organism>
<reference evidence="4" key="1">
    <citation type="journal article" date="2021" name="PeerJ">
        <title>Extensive microbial diversity within the chicken gut microbiome revealed by metagenomics and culture.</title>
        <authorList>
            <person name="Gilroy R."/>
            <person name="Ravi A."/>
            <person name="Getino M."/>
            <person name="Pursley I."/>
            <person name="Horton D.L."/>
            <person name="Alikhan N.F."/>
            <person name="Baker D."/>
            <person name="Gharbi K."/>
            <person name="Hall N."/>
            <person name="Watson M."/>
            <person name="Adriaenssens E.M."/>
            <person name="Foster-Nyarko E."/>
            <person name="Jarju S."/>
            <person name="Secka A."/>
            <person name="Antonio M."/>
            <person name="Oren A."/>
            <person name="Chaudhuri R.R."/>
            <person name="La Ragione R."/>
            <person name="Hildebrand F."/>
            <person name="Pallen M.J."/>
        </authorList>
    </citation>
    <scope>NUCLEOTIDE SEQUENCE</scope>
    <source>
        <strain evidence="4">ChiGjej6B6-1540</strain>
    </source>
</reference>
<dbReference type="Proteomes" id="UP000824192">
    <property type="component" value="Unassembled WGS sequence"/>
</dbReference>
<dbReference type="PANTHER" id="PTHR42736:SF1">
    <property type="entry name" value="PROTEIN-GLUTAMINE GAMMA-GLUTAMYLTRANSFERASE"/>
    <property type="match status" value="1"/>
</dbReference>
<evidence type="ECO:0000256" key="2">
    <source>
        <dbReference type="SAM" id="Phobius"/>
    </source>
</evidence>
<dbReference type="InterPro" id="IPR038765">
    <property type="entry name" value="Papain-like_cys_pep_sf"/>
</dbReference>
<feature type="compositionally biased region" description="Low complexity" evidence="1">
    <location>
        <begin position="622"/>
        <end position="632"/>
    </location>
</feature>
<feature type="transmembrane region" description="Helical" evidence="2">
    <location>
        <begin position="12"/>
        <end position="32"/>
    </location>
</feature>
<dbReference type="EMBL" id="DXGA01000047">
    <property type="protein sequence ID" value="HIW93344.1"/>
    <property type="molecule type" value="Genomic_DNA"/>
</dbReference>
<feature type="domain" description="Transglutaminase-like" evidence="3">
    <location>
        <begin position="517"/>
        <end position="585"/>
    </location>
</feature>
<dbReference type="InterPro" id="IPR052901">
    <property type="entry name" value="Bact_TGase-like"/>
</dbReference>
<dbReference type="AlphaFoldDB" id="A0A9D1UMG3"/>
<evidence type="ECO:0000256" key="1">
    <source>
        <dbReference type="SAM" id="MobiDB-lite"/>
    </source>
</evidence>
<feature type="transmembrane region" description="Helical" evidence="2">
    <location>
        <begin position="178"/>
        <end position="198"/>
    </location>
</feature>
<evidence type="ECO:0000259" key="3">
    <source>
        <dbReference type="SMART" id="SM00460"/>
    </source>
</evidence>
<dbReference type="InterPro" id="IPR002931">
    <property type="entry name" value="Transglutaminase-like"/>
</dbReference>
<dbReference type="PANTHER" id="PTHR42736">
    <property type="entry name" value="PROTEIN-GLUTAMINE GAMMA-GLUTAMYLTRANSFERASE"/>
    <property type="match status" value="1"/>
</dbReference>
<feature type="transmembrane region" description="Helical" evidence="2">
    <location>
        <begin position="44"/>
        <end position="60"/>
    </location>
</feature>
<feature type="transmembrane region" description="Helical" evidence="2">
    <location>
        <begin position="644"/>
        <end position="664"/>
    </location>
</feature>
<comment type="caution">
    <text evidence="4">The sequence shown here is derived from an EMBL/GenBank/DDBJ whole genome shotgun (WGS) entry which is preliminary data.</text>
</comment>
<feature type="transmembrane region" description="Helical" evidence="2">
    <location>
        <begin position="67"/>
        <end position="85"/>
    </location>
</feature>
<sequence>MKRPRPHMHTPVDLLADGLLLWVLLGSSVFSFSTAFDLAVENRALLFGALLFMLFYLAVFSLPIRYGFPLLIAGVTGMGLLLWQVRTLTDAGWASIQCAVVNAYAQVFPGIQEIMPIAQLSQEEWRWAVTLFLLSALLVLGYLIGWALLSCRSFWRTACLSVLPLVPALAAGRLPHHLSLMFLLGGLAVLLWAGLVRARYSKHNGLVTLGAAAPVALVLALLTALISPASYQRPAWAVAGGTALTNGFTALTTGLDLSGLRLLPGGKGLTAAGSSSHVDLGSEALTFDGHTVLHVETDYVGQLYLRGYSAAVYENNAWSPLPQEAYEGWISEEGSLTTPGTAFDLNANPLNLPALTAGNTPYYAITVENRSAPGGCVYLPYQPLSRPGELSGAQFQDDASLARALLVRTHTLYFRPAALDLTQCVPLSGEAAQAEQAYAAQFVPTYYLQLPDGMVEELERHCQAALELHMPGGRVENENQLYLAAAQAVADYLKGLASYDLTASPPPDGSDYVLYFLNESHRGYCMQFASAGTLMLRAMGIPARYVSGFAAYSQGGSTDVPDSAAHAWVEIYLSGYGWYPVDMTPGYSLSTQTQTSAIPQPSATPSPSPTPSAPVSAPPSAQPQTPQTSSQPHPEAVAPFDLKLLLIPALLLGLIGGVVLRRVLCRYLRRRRFAQKDPNQSVKALYRYVRALERRGAPPLPVCYAMAQQAAFSREGVTAEECDRLRHQVTDYAEAFQTSLSRTQRFILRWLWALV</sequence>
<gene>
    <name evidence="4" type="ORF">H9868_02260</name>
</gene>
<keyword evidence="2" id="KW-1133">Transmembrane helix</keyword>
<proteinExistence type="predicted"/>
<feature type="region of interest" description="Disordered" evidence="1">
    <location>
        <begin position="590"/>
        <end position="634"/>
    </location>
</feature>
<keyword evidence="2" id="KW-0812">Transmembrane</keyword>
<feature type="compositionally biased region" description="Pro residues" evidence="1">
    <location>
        <begin position="602"/>
        <end position="621"/>
    </location>
</feature>
<protein>
    <submittedName>
        <fullName evidence="4">Transglutaminase-like domain-containing protein</fullName>
    </submittedName>
</protein>
<evidence type="ECO:0000313" key="4">
    <source>
        <dbReference type="EMBL" id="HIW93344.1"/>
    </source>
</evidence>
<name>A0A9D1UMG3_9FIRM</name>
<accession>A0A9D1UMG3</accession>
<feature type="transmembrane region" description="Helical" evidence="2">
    <location>
        <begin position="125"/>
        <end position="149"/>
    </location>
</feature>
<dbReference type="SMART" id="SM00460">
    <property type="entry name" value="TGc"/>
    <property type="match status" value="1"/>
</dbReference>
<evidence type="ECO:0000313" key="5">
    <source>
        <dbReference type="Proteomes" id="UP000824192"/>
    </source>
</evidence>
<dbReference type="Pfam" id="PF01841">
    <property type="entry name" value="Transglut_core"/>
    <property type="match status" value="1"/>
</dbReference>
<dbReference type="SUPFAM" id="SSF54001">
    <property type="entry name" value="Cysteine proteinases"/>
    <property type="match status" value="1"/>
</dbReference>
<dbReference type="Gene3D" id="3.10.620.30">
    <property type="match status" value="1"/>
</dbReference>